<accession>A0ABW9RPL6</accession>
<reference evidence="5 6" key="1">
    <citation type="submission" date="2019-02" db="EMBL/GenBank/DDBJ databases">
        <authorList>
            <person name="Goldberg S.R."/>
            <person name="Haltli B.A."/>
            <person name="Correa H."/>
            <person name="Russell K.G."/>
        </authorList>
    </citation>
    <scope>NUCLEOTIDE SEQUENCE [LARGE SCALE GENOMIC DNA]</scope>
    <source>
        <strain evidence="5 6">JCM 16186</strain>
    </source>
</reference>
<dbReference type="EMBL" id="SMLW01000562">
    <property type="protein sequence ID" value="MTI26092.1"/>
    <property type="molecule type" value="Genomic_DNA"/>
</dbReference>
<evidence type="ECO:0000313" key="5">
    <source>
        <dbReference type="EMBL" id="MTI26092.1"/>
    </source>
</evidence>
<name>A0ABW9RPL6_9BACT</name>
<dbReference type="InterPro" id="IPR042098">
    <property type="entry name" value="TauD-like_sf"/>
</dbReference>
<sequence>MISDEYRVEQISDNEILLPQNGTSGPIVIKNSQGTDFVEFAKNNQVQLDQYLTMYGAILFKSFNIGGVDGFNQILPSIFDEQIEYKQRTSPRHSVLGNIYTSTDHPSDQVIHMHTESSYATKWAKRICFYSNVPPAEGGETPIADVRKVLGSINPEVVDKFERKGVKYVRNIMPGVGMSWKEVYQVEDKSELIKILNECGMEYTWVDEDHLRLEWVRPAFQFHKESNQKVWFNHAFFYSKYLLDEIILEVIPEEDLPFSTYYGDGDDIEKEVIEEIKMAYSKHMILNKWEKDDVLLLDNMLFAHGRMPFKGDREILVAMGNPAE</sequence>
<dbReference type="GO" id="GO:0051213">
    <property type="term" value="F:dioxygenase activity"/>
    <property type="evidence" value="ECO:0007669"/>
    <property type="project" value="UniProtKB-KW"/>
</dbReference>
<keyword evidence="2" id="KW-0560">Oxidoreductase</keyword>
<evidence type="ECO:0000313" key="6">
    <source>
        <dbReference type="Proteomes" id="UP000798808"/>
    </source>
</evidence>
<proteinExistence type="predicted"/>
<dbReference type="SUPFAM" id="SSF51197">
    <property type="entry name" value="Clavaminate synthase-like"/>
    <property type="match status" value="1"/>
</dbReference>
<evidence type="ECO:0000259" key="4">
    <source>
        <dbReference type="Pfam" id="PF02668"/>
    </source>
</evidence>
<dbReference type="RefSeq" id="WP_155172910.1">
    <property type="nucleotide sequence ID" value="NZ_BAAAFL010000001.1"/>
</dbReference>
<keyword evidence="6" id="KW-1185">Reference proteome</keyword>
<dbReference type="PANTHER" id="PTHR10696:SF56">
    <property type="entry name" value="TAUD_TFDA-LIKE DOMAIN-CONTAINING PROTEIN"/>
    <property type="match status" value="1"/>
</dbReference>
<dbReference type="InterPro" id="IPR003819">
    <property type="entry name" value="TauD/TfdA-like"/>
</dbReference>
<keyword evidence="3" id="KW-0045">Antibiotic biosynthesis</keyword>
<gene>
    <name evidence="5" type="ORF">E1163_14135</name>
</gene>
<evidence type="ECO:0000256" key="1">
    <source>
        <dbReference type="ARBA" id="ARBA00001954"/>
    </source>
</evidence>
<dbReference type="Pfam" id="PF02668">
    <property type="entry name" value="TauD"/>
    <property type="match status" value="1"/>
</dbReference>
<dbReference type="Proteomes" id="UP000798808">
    <property type="component" value="Unassembled WGS sequence"/>
</dbReference>
<protein>
    <submittedName>
        <fullName evidence="5">TauD/TfdA family dioxygenase</fullName>
    </submittedName>
</protein>
<dbReference type="Gene3D" id="3.60.130.10">
    <property type="entry name" value="Clavaminate synthase-like"/>
    <property type="match status" value="1"/>
</dbReference>
<comment type="caution">
    <text evidence="5">The sequence shown here is derived from an EMBL/GenBank/DDBJ whole genome shotgun (WGS) entry which is preliminary data.</text>
</comment>
<keyword evidence="5" id="KW-0223">Dioxygenase</keyword>
<evidence type="ECO:0000256" key="3">
    <source>
        <dbReference type="ARBA" id="ARBA00023194"/>
    </source>
</evidence>
<feature type="domain" description="TauD/TfdA-like" evidence="4">
    <location>
        <begin position="33"/>
        <end position="318"/>
    </location>
</feature>
<organism evidence="5 6">
    <name type="scientific">Fulvivirga kasyanovii</name>
    <dbReference type="NCBI Taxonomy" id="396812"/>
    <lineage>
        <taxon>Bacteria</taxon>
        <taxon>Pseudomonadati</taxon>
        <taxon>Bacteroidota</taxon>
        <taxon>Cytophagia</taxon>
        <taxon>Cytophagales</taxon>
        <taxon>Fulvivirgaceae</taxon>
        <taxon>Fulvivirga</taxon>
    </lineage>
</organism>
<dbReference type="InterPro" id="IPR050411">
    <property type="entry name" value="AlphaKG_dependent_hydroxylases"/>
</dbReference>
<comment type="cofactor">
    <cofactor evidence="1">
        <name>Fe(2+)</name>
        <dbReference type="ChEBI" id="CHEBI:29033"/>
    </cofactor>
</comment>
<dbReference type="PANTHER" id="PTHR10696">
    <property type="entry name" value="GAMMA-BUTYROBETAINE HYDROXYLASE-RELATED"/>
    <property type="match status" value="1"/>
</dbReference>
<evidence type="ECO:0000256" key="2">
    <source>
        <dbReference type="ARBA" id="ARBA00023002"/>
    </source>
</evidence>